<dbReference type="Pfam" id="PF00107">
    <property type="entry name" value="ADH_zinc_N"/>
    <property type="match status" value="1"/>
</dbReference>
<evidence type="ECO:0000259" key="1">
    <source>
        <dbReference type="SMART" id="SM00829"/>
    </source>
</evidence>
<sequence length="339" mass="35744">MLQVTLRSPGGLKSLAMTETVAPAKASKGHVLVKVIASSLNYHDYWVATRSYVGGKEIVPLSDCAGIVVGIGDEVTKFSLGDRVVSTYFPTWVDYDCMPSDCNAVPGDGIDGYAQEYVSVPEGWLTFAPKDWSFEEAATITTAGVTAWRALNVDTQVSAGQTVLVLGTGGVSIYALQLAKHAGATVIATTSSDAKTKRLIALGADHVVNYKETPEWGSAVRQLTGGKGADIVVEVGGPGTLKESMIAASVGGHIAMIGALTGGMGEISTVQLLLRQQTLKGLMVGTPADQQRFIDELNRSTIRPVIDRAFGINDLAEAFEWQASGQHFGKIVVSIAAQK</sequence>
<dbReference type="InterPro" id="IPR036291">
    <property type="entry name" value="NAD(P)-bd_dom_sf"/>
</dbReference>
<dbReference type="InterPro" id="IPR013149">
    <property type="entry name" value="ADH-like_C"/>
</dbReference>
<name>A0A0P9P7J3_9PSED</name>
<dbReference type="PANTHER" id="PTHR45033">
    <property type="match status" value="1"/>
</dbReference>
<dbReference type="AlphaFoldDB" id="A0A0P9P7J3"/>
<dbReference type="SUPFAM" id="SSF50129">
    <property type="entry name" value="GroES-like"/>
    <property type="match status" value="1"/>
</dbReference>
<dbReference type="Gene3D" id="3.40.50.720">
    <property type="entry name" value="NAD(P)-binding Rossmann-like Domain"/>
    <property type="match status" value="1"/>
</dbReference>
<organism evidence="2 3">
    <name type="scientific">Pseudomonas syringae pv. antirrhini</name>
    <dbReference type="NCBI Taxonomy" id="251702"/>
    <lineage>
        <taxon>Bacteria</taxon>
        <taxon>Pseudomonadati</taxon>
        <taxon>Pseudomonadota</taxon>
        <taxon>Gammaproteobacteria</taxon>
        <taxon>Pseudomonadales</taxon>
        <taxon>Pseudomonadaceae</taxon>
        <taxon>Pseudomonas</taxon>
    </lineage>
</organism>
<dbReference type="EMBL" id="LJPT01000009">
    <property type="protein sequence ID" value="KPW52772.1"/>
    <property type="molecule type" value="Genomic_DNA"/>
</dbReference>
<dbReference type="CDD" id="cd08276">
    <property type="entry name" value="MDR7"/>
    <property type="match status" value="1"/>
</dbReference>
<evidence type="ECO:0000313" key="2">
    <source>
        <dbReference type="EMBL" id="KPW52772.1"/>
    </source>
</evidence>
<reference evidence="2 3" key="1">
    <citation type="submission" date="2015-09" db="EMBL/GenBank/DDBJ databases">
        <title>Genome announcement of multiple Pseudomonas syringae strains.</title>
        <authorList>
            <person name="Thakur S."/>
            <person name="Wang P.W."/>
            <person name="Gong Y."/>
            <person name="Weir B.S."/>
            <person name="Guttman D.S."/>
        </authorList>
    </citation>
    <scope>NUCLEOTIDE SEQUENCE [LARGE SCALE GENOMIC DNA]</scope>
    <source>
        <strain evidence="2 3">ICMP4303</strain>
    </source>
</reference>
<dbReference type="Proteomes" id="UP000050425">
    <property type="component" value="Unassembled WGS sequence"/>
</dbReference>
<dbReference type="PATRIC" id="fig|251702.3.peg.36"/>
<proteinExistence type="predicted"/>
<comment type="caution">
    <text evidence="2">The sequence shown here is derived from an EMBL/GenBank/DDBJ whole genome shotgun (WGS) entry which is preliminary data.</text>
</comment>
<gene>
    <name evidence="2" type="ORF">ALO88_00019</name>
</gene>
<dbReference type="GO" id="GO:0016491">
    <property type="term" value="F:oxidoreductase activity"/>
    <property type="evidence" value="ECO:0007669"/>
    <property type="project" value="InterPro"/>
</dbReference>
<evidence type="ECO:0000313" key="3">
    <source>
        <dbReference type="Proteomes" id="UP000050425"/>
    </source>
</evidence>
<accession>A0A0P9P7J3</accession>
<dbReference type="InterPro" id="IPR013154">
    <property type="entry name" value="ADH-like_N"/>
</dbReference>
<dbReference type="Pfam" id="PF08240">
    <property type="entry name" value="ADH_N"/>
    <property type="match status" value="1"/>
</dbReference>
<protein>
    <submittedName>
        <fullName evidence="2">Oxidoreductase, zinc-binding dehydrogenase family protein</fullName>
    </submittedName>
</protein>
<dbReference type="PANTHER" id="PTHR45033:SF2">
    <property type="entry name" value="ZINC-TYPE ALCOHOL DEHYDROGENASE-LIKE PROTEIN C1773.06C"/>
    <property type="match status" value="1"/>
</dbReference>
<dbReference type="InterPro" id="IPR011032">
    <property type="entry name" value="GroES-like_sf"/>
</dbReference>
<feature type="domain" description="Enoyl reductase (ER)" evidence="1">
    <location>
        <begin position="10"/>
        <end position="333"/>
    </location>
</feature>
<dbReference type="Gene3D" id="3.90.180.10">
    <property type="entry name" value="Medium-chain alcohol dehydrogenases, catalytic domain"/>
    <property type="match status" value="1"/>
</dbReference>
<dbReference type="SMART" id="SM00829">
    <property type="entry name" value="PKS_ER"/>
    <property type="match status" value="1"/>
</dbReference>
<dbReference type="InterPro" id="IPR020843">
    <property type="entry name" value="ER"/>
</dbReference>
<dbReference type="InterPro" id="IPR052711">
    <property type="entry name" value="Zinc_ADH-like"/>
</dbReference>
<dbReference type="SUPFAM" id="SSF51735">
    <property type="entry name" value="NAD(P)-binding Rossmann-fold domains"/>
    <property type="match status" value="1"/>
</dbReference>